<feature type="non-terminal residue" evidence="2">
    <location>
        <position position="96"/>
    </location>
</feature>
<dbReference type="EMBL" id="WIXE01025992">
    <property type="protein sequence ID" value="KAK5964287.1"/>
    <property type="molecule type" value="Genomic_DNA"/>
</dbReference>
<evidence type="ECO:0000256" key="1">
    <source>
        <dbReference type="SAM" id="MobiDB-lite"/>
    </source>
</evidence>
<dbReference type="Proteomes" id="UP001331761">
    <property type="component" value="Unassembled WGS sequence"/>
</dbReference>
<name>A0AAN8EYG5_TRICO</name>
<reference evidence="2 3" key="1">
    <citation type="submission" date="2019-10" db="EMBL/GenBank/DDBJ databases">
        <title>Assembly and Annotation for the nematode Trichostrongylus colubriformis.</title>
        <authorList>
            <person name="Martin J."/>
        </authorList>
    </citation>
    <scope>NUCLEOTIDE SEQUENCE [LARGE SCALE GENOMIC DNA]</scope>
    <source>
        <strain evidence="2">G859</strain>
        <tissue evidence="2">Whole worm</tissue>
    </source>
</reference>
<evidence type="ECO:0000313" key="2">
    <source>
        <dbReference type="EMBL" id="KAK5964287.1"/>
    </source>
</evidence>
<sequence length="96" mass="11090">MSKIQTVQGTTTAPAEKKEDNKVWISKQKNEVETIMKELPNMYMRSEAKSTEPTSRRGSKILPVRSTQNEVSTRTTMDFVSDDNRYKWCTRLLSQS</sequence>
<feature type="region of interest" description="Disordered" evidence="1">
    <location>
        <begin position="1"/>
        <end position="22"/>
    </location>
</feature>
<feature type="region of interest" description="Disordered" evidence="1">
    <location>
        <begin position="45"/>
        <end position="73"/>
    </location>
</feature>
<organism evidence="2 3">
    <name type="scientific">Trichostrongylus colubriformis</name>
    <name type="common">Black scour worm</name>
    <dbReference type="NCBI Taxonomy" id="6319"/>
    <lineage>
        <taxon>Eukaryota</taxon>
        <taxon>Metazoa</taxon>
        <taxon>Ecdysozoa</taxon>
        <taxon>Nematoda</taxon>
        <taxon>Chromadorea</taxon>
        <taxon>Rhabditida</taxon>
        <taxon>Rhabditina</taxon>
        <taxon>Rhabditomorpha</taxon>
        <taxon>Strongyloidea</taxon>
        <taxon>Trichostrongylidae</taxon>
        <taxon>Trichostrongylus</taxon>
    </lineage>
</organism>
<dbReference type="AlphaFoldDB" id="A0AAN8EYG5"/>
<comment type="caution">
    <text evidence="2">The sequence shown here is derived from an EMBL/GenBank/DDBJ whole genome shotgun (WGS) entry which is preliminary data.</text>
</comment>
<proteinExistence type="predicted"/>
<evidence type="ECO:0000313" key="3">
    <source>
        <dbReference type="Proteomes" id="UP001331761"/>
    </source>
</evidence>
<keyword evidence="3" id="KW-1185">Reference proteome</keyword>
<accession>A0AAN8EYG5</accession>
<protein>
    <submittedName>
        <fullName evidence="2">Uncharacterized protein</fullName>
    </submittedName>
</protein>
<gene>
    <name evidence="2" type="ORF">GCK32_013240</name>
</gene>
<feature type="compositionally biased region" description="Polar residues" evidence="1">
    <location>
        <begin position="1"/>
        <end position="13"/>
    </location>
</feature>